<organism evidence="3 4">
    <name type="scientific">Steinernema carpocapsae</name>
    <name type="common">Entomopathogenic nematode</name>
    <dbReference type="NCBI Taxonomy" id="34508"/>
    <lineage>
        <taxon>Eukaryota</taxon>
        <taxon>Metazoa</taxon>
        <taxon>Ecdysozoa</taxon>
        <taxon>Nematoda</taxon>
        <taxon>Chromadorea</taxon>
        <taxon>Rhabditida</taxon>
        <taxon>Tylenchina</taxon>
        <taxon>Panagrolaimomorpha</taxon>
        <taxon>Strongyloidoidea</taxon>
        <taxon>Steinernematidae</taxon>
        <taxon>Steinernema</taxon>
    </lineage>
</organism>
<dbReference type="PANTHER" id="PTHR47331">
    <property type="entry name" value="PHD-TYPE DOMAIN-CONTAINING PROTEIN"/>
    <property type="match status" value="1"/>
</dbReference>
<feature type="region of interest" description="Disordered" evidence="1">
    <location>
        <begin position="35"/>
        <end position="61"/>
    </location>
</feature>
<dbReference type="Proteomes" id="UP000298663">
    <property type="component" value="Unassembled WGS sequence"/>
</dbReference>
<sequence>MTLERRKSSWSMQDMLATMDEILTKEEVTQELIQENPTRRQHEMPRNKRNQQNQFERHQQPQELSKISCLFCQSEDHRSKDCSSVTSVKARTQILEKTGRCLNCFSRNHTTSDCHSKGCFRCNLKHNSSLCPAKQNPKPPTPNFGKKENKFTGTTAAASEESDKKDDEGQVYLLTGQARVKDALSKQSWEVTIAVDTMSSLSYIDSTLAEQLHLGNGTKQTRKLKTFGDDEGTNCEFHKVDVELIDSLGKSHKIQIMRNDKLVGKVPSVQLSTKDRKWMKKRQLPLPQGPTEASCKPLLLMGCKELSTILLEKQIKKLPSGLVLMPTVFGPMICG</sequence>
<dbReference type="GO" id="GO:0008270">
    <property type="term" value="F:zinc ion binding"/>
    <property type="evidence" value="ECO:0007669"/>
    <property type="project" value="InterPro"/>
</dbReference>
<dbReference type="InterPro" id="IPR001878">
    <property type="entry name" value="Znf_CCHC"/>
</dbReference>
<evidence type="ECO:0000313" key="3">
    <source>
        <dbReference type="EMBL" id="TKR89587.1"/>
    </source>
</evidence>
<dbReference type="GO" id="GO:0003676">
    <property type="term" value="F:nucleic acid binding"/>
    <property type="evidence" value="ECO:0007669"/>
    <property type="project" value="InterPro"/>
</dbReference>
<feature type="region of interest" description="Disordered" evidence="1">
    <location>
        <begin position="131"/>
        <end position="168"/>
    </location>
</feature>
<dbReference type="OrthoDB" id="5920525at2759"/>
<name>A0A4U5P0U8_STECR</name>
<comment type="caution">
    <text evidence="3">The sequence shown here is derived from an EMBL/GenBank/DDBJ whole genome shotgun (WGS) entry which is preliminary data.</text>
</comment>
<dbReference type="AlphaFoldDB" id="A0A4U5P0U8"/>
<evidence type="ECO:0000256" key="1">
    <source>
        <dbReference type="SAM" id="MobiDB-lite"/>
    </source>
</evidence>
<keyword evidence="4" id="KW-1185">Reference proteome</keyword>
<dbReference type="PANTHER" id="PTHR47331:SF5">
    <property type="entry name" value="RIBONUCLEASE H"/>
    <property type="match status" value="1"/>
</dbReference>
<reference evidence="3 4" key="1">
    <citation type="journal article" date="2015" name="Genome Biol.">
        <title>Comparative genomics of Steinernema reveals deeply conserved gene regulatory networks.</title>
        <authorList>
            <person name="Dillman A.R."/>
            <person name="Macchietto M."/>
            <person name="Porter C.F."/>
            <person name="Rogers A."/>
            <person name="Williams B."/>
            <person name="Antoshechkin I."/>
            <person name="Lee M.M."/>
            <person name="Goodwin Z."/>
            <person name="Lu X."/>
            <person name="Lewis E.E."/>
            <person name="Goodrich-Blair H."/>
            <person name="Stock S.P."/>
            <person name="Adams B.J."/>
            <person name="Sternberg P.W."/>
            <person name="Mortazavi A."/>
        </authorList>
    </citation>
    <scope>NUCLEOTIDE SEQUENCE [LARGE SCALE GENOMIC DNA]</scope>
    <source>
        <strain evidence="3 4">ALL</strain>
    </source>
</reference>
<evidence type="ECO:0000313" key="4">
    <source>
        <dbReference type="Proteomes" id="UP000298663"/>
    </source>
</evidence>
<dbReference type="Gene3D" id="4.10.60.10">
    <property type="entry name" value="Zinc finger, CCHC-type"/>
    <property type="match status" value="1"/>
</dbReference>
<feature type="domain" description="CCHC-type" evidence="2">
    <location>
        <begin position="68"/>
        <end position="84"/>
    </location>
</feature>
<dbReference type="EMBL" id="AZBU02000003">
    <property type="protein sequence ID" value="TKR89587.1"/>
    <property type="molecule type" value="Genomic_DNA"/>
</dbReference>
<dbReference type="SMART" id="SM00343">
    <property type="entry name" value="ZnF_C2HC"/>
    <property type="match status" value="3"/>
</dbReference>
<reference evidence="3 4" key="2">
    <citation type="journal article" date="2019" name="G3 (Bethesda)">
        <title>Hybrid Assembly of the Genome of the Entomopathogenic Nematode Steinernema carpocapsae Identifies the X-Chromosome.</title>
        <authorList>
            <person name="Serra L."/>
            <person name="Macchietto M."/>
            <person name="Macias-Munoz A."/>
            <person name="McGill C.J."/>
            <person name="Rodriguez I.M."/>
            <person name="Rodriguez B."/>
            <person name="Murad R."/>
            <person name="Mortazavi A."/>
        </authorList>
    </citation>
    <scope>NUCLEOTIDE SEQUENCE [LARGE SCALE GENOMIC DNA]</scope>
    <source>
        <strain evidence="3 4">ALL</strain>
    </source>
</reference>
<feature type="domain" description="CCHC-type" evidence="2">
    <location>
        <begin position="118"/>
        <end position="133"/>
    </location>
</feature>
<feature type="compositionally biased region" description="Basic and acidic residues" evidence="1">
    <location>
        <begin position="37"/>
        <end position="46"/>
    </location>
</feature>
<accession>A0A4U5P0U8</accession>
<proteinExistence type="predicted"/>
<feature type="domain" description="CCHC-type" evidence="2">
    <location>
        <begin position="100"/>
        <end position="116"/>
    </location>
</feature>
<evidence type="ECO:0000259" key="2">
    <source>
        <dbReference type="SMART" id="SM00343"/>
    </source>
</evidence>
<protein>
    <recommendedName>
        <fullName evidence="2">CCHC-type domain-containing protein</fullName>
    </recommendedName>
</protein>
<gene>
    <name evidence="3" type="ORF">L596_013666</name>
</gene>